<proteinExistence type="predicted"/>
<dbReference type="PANTHER" id="PTHR47579:SF3">
    <property type="entry name" value="COMPLEX 1 LYR PROTEIN DOMAIN-CONTAINING PROTEIN"/>
    <property type="match status" value="1"/>
</dbReference>
<evidence type="ECO:0000313" key="4">
    <source>
        <dbReference type="EMBL" id="KAJ6987718.1"/>
    </source>
</evidence>
<dbReference type="Pfam" id="PF05347">
    <property type="entry name" value="Complex1_LYR"/>
    <property type="match status" value="1"/>
</dbReference>
<keyword evidence="2" id="KW-0472">Membrane</keyword>
<reference evidence="4" key="1">
    <citation type="journal article" date="2023" name="Mol. Ecol. Resour.">
        <title>Chromosome-level genome assembly of a triploid poplar Populus alba 'Berolinensis'.</title>
        <authorList>
            <person name="Chen S."/>
            <person name="Yu Y."/>
            <person name="Wang X."/>
            <person name="Wang S."/>
            <person name="Zhang T."/>
            <person name="Zhou Y."/>
            <person name="He R."/>
            <person name="Meng N."/>
            <person name="Wang Y."/>
            <person name="Liu W."/>
            <person name="Liu Z."/>
            <person name="Liu J."/>
            <person name="Guo Q."/>
            <person name="Huang H."/>
            <person name="Sederoff R.R."/>
            <person name="Wang G."/>
            <person name="Qu G."/>
            <person name="Chen S."/>
        </authorList>
    </citation>
    <scope>NUCLEOTIDE SEQUENCE</scope>
    <source>
        <strain evidence="4">SC-2020</strain>
    </source>
</reference>
<evidence type="ECO:0000256" key="1">
    <source>
        <dbReference type="SAM" id="MobiDB-lite"/>
    </source>
</evidence>
<comment type="caution">
    <text evidence="4">The sequence shown here is derived from an EMBL/GenBank/DDBJ whole genome shotgun (WGS) entry which is preliminary data.</text>
</comment>
<feature type="compositionally biased region" description="Basic residues" evidence="1">
    <location>
        <begin position="1"/>
        <end position="15"/>
    </location>
</feature>
<dbReference type="Proteomes" id="UP001164929">
    <property type="component" value="Chromosome 8"/>
</dbReference>
<gene>
    <name evidence="4" type="ORF">NC653_020849</name>
</gene>
<sequence>MPLKGKQRKRRKAHTRFSLNNPANSLSPPTNGLSRPIFSSLHNPINATTCTRNAPPSSFLFIFTASTANRNTRSFTRQSSLSLSQETMLSLQTALPPELANNLYRECLRRAKYIGHQIGNYVCNYPGLMKLNTDGLLLGKLGLAGVGGVLKYSFSFSIFAGIINSNFVPLLAALKALVISINRDMMIGDRLQHNTELLVNMVRQQFKRNKHETDPEKIQKLKDDAARGLINHILYEAERLSGRRTIKSI</sequence>
<evidence type="ECO:0000256" key="2">
    <source>
        <dbReference type="SAM" id="Phobius"/>
    </source>
</evidence>
<keyword evidence="5" id="KW-1185">Reference proteome</keyword>
<dbReference type="AlphaFoldDB" id="A0AAD6MLG2"/>
<keyword evidence="2" id="KW-1133">Transmembrane helix</keyword>
<dbReference type="EMBL" id="JAQIZT010000008">
    <property type="protein sequence ID" value="KAJ6987718.1"/>
    <property type="molecule type" value="Genomic_DNA"/>
</dbReference>
<dbReference type="PANTHER" id="PTHR47579">
    <property type="entry name" value="COMPLEX 1 LYR PROTEIN"/>
    <property type="match status" value="1"/>
</dbReference>
<feature type="region of interest" description="Disordered" evidence="1">
    <location>
        <begin position="1"/>
        <end position="32"/>
    </location>
</feature>
<dbReference type="InterPro" id="IPR008011">
    <property type="entry name" value="Complex1_LYR_dom"/>
</dbReference>
<feature type="domain" description="Complex 1 LYR protein" evidence="3">
    <location>
        <begin position="195"/>
        <end position="227"/>
    </location>
</feature>
<organism evidence="4 5">
    <name type="scientific">Populus alba x Populus x berolinensis</name>
    <dbReference type="NCBI Taxonomy" id="444605"/>
    <lineage>
        <taxon>Eukaryota</taxon>
        <taxon>Viridiplantae</taxon>
        <taxon>Streptophyta</taxon>
        <taxon>Embryophyta</taxon>
        <taxon>Tracheophyta</taxon>
        <taxon>Spermatophyta</taxon>
        <taxon>Magnoliopsida</taxon>
        <taxon>eudicotyledons</taxon>
        <taxon>Gunneridae</taxon>
        <taxon>Pentapetalae</taxon>
        <taxon>rosids</taxon>
        <taxon>fabids</taxon>
        <taxon>Malpighiales</taxon>
        <taxon>Salicaceae</taxon>
        <taxon>Saliceae</taxon>
        <taxon>Populus</taxon>
    </lineage>
</organism>
<protein>
    <recommendedName>
        <fullName evidence="3">Complex 1 LYR protein domain-containing protein</fullName>
    </recommendedName>
</protein>
<feature type="compositionally biased region" description="Polar residues" evidence="1">
    <location>
        <begin position="17"/>
        <end position="32"/>
    </location>
</feature>
<keyword evidence="2" id="KW-0812">Transmembrane</keyword>
<name>A0AAD6MLG2_9ROSI</name>
<accession>A0AAD6MLG2</accession>
<evidence type="ECO:0000259" key="3">
    <source>
        <dbReference type="Pfam" id="PF05347"/>
    </source>
</evidence>
<feature type="transmembrane region" description="Helical" evidence="2">
    <location>
        <begin position="158"/>
        <end position="181"/>
    </location>
</feature>
<dbReference type="CDD" id="cd20251">
    <property type="entry name" value="Complex1_LYR_SF"/>
    <property type="match status" value="1"/>
</dbReference>
<evidence type="ECO:0000313" key="5">
    <source>
        <dbReference type="Proteomes" id="UP001164929"/>
    </source>
</evidence>